<keyword evidence="4" id="KW-0547">Nucleotide-binding</keyword>
<dbReference type="InterPro" id="IPR002302">
    <property type="entry name" value="Leu-tRNA-ligase"/>
</dbReference>
<evidence type="ECO:0000313" key="8">
    <source>
        <dbReference type="EMBL" id="PIV71049.1"/>
    </source>
</evidence>
<accession>A0A2M7EKF9</accession>
<keyword evidence="6" id="KW-0648">Protein biosynthesis</keyword>
<evidence type="ECO:0000256" key="2">
    <source>
        <dbReference type="ARBA" id="ARBA00013164"/>
    </source>
</evidence>
<dbReference type="GO" id="GO:0006429">
    <property type="term" value="P:leucyl-tRNA aminoacylation"/>
    <property type="evidence" value="ECO:0007669"/>
    <property type="project" value="InterPro"/>
</dbReference>
<dbReference type="PANTHER" id="PTHR43740">
    <property type="entry name" value="LEUCYL-TRNA SYNTHETASE"/>
    <property type="match status" value="1"/>
</dbReference>
<evidence type="ECO:0000256" key="4">
    <source>
        <dbReference type="ARBA" id="ARBA00022741"/>
    </source>
</evidence>
<comment type="caution">
    <text evidence="8">The sequence shown here is derived from an EMBL/GenBank/DDBJ whole genome shotgun (WGS) entry which is preliminary data.</text>
</comment>
<comment type="similarity">
    <text evidence="1">Belongs to the class-I aminoacyl-tRNA synthetase family.</text>
</comment>
<evidence type="ECO:0000256" key="5">
    <source>
        <dbReference type="ARBA" id="ARBA00022840"/>
    </source>
</evidence>
<dbReference type="Gene3D" id="3.40.50.620">
    <property type="entry name" value="HUPs"/>
    <property type="match status" value="1"/>
</dbReference>
<protein>
    <recommendedName>
        <fullName evidence="2">leucine--tRNA ligase</fullName>
        <ecNumber evidence="2">6.1.1.4</ecNumber>
    </recommendedName>
</protein>
<dbReference type="PANTHER" id="PTHR43740:SF2">
    <property type="entry name" value="LEUCINE--TRNA LIGASE, MITOCHONDRIAL"/>
    <property type="match status" value="1"/>
</dbReference>
<evidence type="ECO:0000313" key="9">
    <source>
        <dbReference type="Proteomes" id="UP000228762"/>
    </source>
</evidence>
<dbReference type="AlphaFoldDB" id="A0A2M7EKF9"/>
<keyword evidence="7" id="KW-0030">Aminoacyl-tRNA synthetase</keyword>
<dbReference type="Proteomes" id="UP000228762">
    <property type="component" value="Unassembled WGS sequence"/>
</dbReference>
<dbReference type="GO" id="GO:0004823">
    <property type="term" value="F:leucine-tRNA ligase activity"/>
    <property type="evidence" value="ECO:0007669"/>
    <property type="project" value="UniProtKB-EC"/>
</dbReference>
<dbReference type="EMBL" id="PFEV01000084">
    <property type="protein sequence ID" value="PIV71049.1"/>
    <property type="molecule type" value="Genomic_DNA"/>
</dbReference>
<dbReference type="GO" id="GO:0005524">
    <property type="term" value="F:ATP binding"/>
    <property type="evidence" value="ECO:0007669"/>
    <property type="project" value="UniProtKB-KW"/>
</dbReference>
<evidence type="ECO:0000256" key="1">
    <source>
        <dbReference type="ARBA" id="ARBA00005594"/>
    </source>
</evidence>
<feature type="non-terminal residue" evidence="8">
    <location>
        <position position="1"/>
    </location>
</feature>
<feature type="non-terminal residue" evidence="8">
    <location>
        <position position="81"/>
    </location>
</feature>
<evidence type="ECO:0000256" key="3">
    <source>
        <dbReference type="ARBA" id="ARBA00022598"/>
    </source>
</evidence>
<organism evidence="8 9">
    <name type="scientific">Candidatus Roizmanbacteria bacterium CG17_big_fil_post_rev_8_21_14_2_50_39_7</name>
    <dbReference type="NCBI Taxonomy" id="1974858"/>
    <lineage>
        <taxon>Bacteria</taxon>
        <taxon>Candidatus Roizmaniibacteriota</taxon>
    </lineage>
</organism>
<keyword evidence="5" id="KW-0067">ATP-binding</keyword>
<keyword evidence="3" id="KW-0436">Ligase</keyword>
<reference evidence="9" key="1">
    <citation type="submission" date="2017-09" db="EMBL/GenBank/DDBJ databases">
        <title>Depth-based differentiation of microbial function through sediment-hosted aquifers and enrichment of novel symbionts in the deep terrestrial subsurface.</title>
        <authorList>
            <person name="Probst A.J."/>
            <person name="Ladd B."/>
            <person name="Jarett J.K."/>
            <person name="Geller-Mcgrath D.E."/>
            <person name="Sieber C.M.K."/>
            <person name="Emerson J.B."/>
            <person name="Anantharaman K."/>
            <person name="Thomas B.C."/>
            <person name="Malmstrom R."/>
            <person name="Stieglmeier M."/>
            <person name="Klingl A."/>
            <person name="Woyke T."/>
            <person name="Ryan C.M."/>
            <person name="Banfield J.F."/>
        </authorList>
    </citation>
    <scope>NUCLEOTIDE SEQUENCE [LARGE SCALE GENOMIC DNA]</scope>
</reference>
<dbReference type="SUPFAM" id="SSF52374">
    <property type="entry name" value="Nucleotidylyl transferase"/>
    <property type="match status" value="1"/>
</dbReference>
<evidence type="ECO:0000256" key="7">
    <source>
        <dbReference type="ARBA" id="ARBA00023146"/>
    </source>
</evidence>
<gene>
    <name evidence="8" type="ORF">COW57_01815</name>
</gene>
<name>A0A2M7EKF9_9BACT</name>
<dbReference type="EC" id="6.1.1.4" evidence="2"/>
<proteinExistence type="inferred from homology"/>
<dbReference type="InterPro" id="IPR014729">
    <property type="entry name" value="Rossmann-like_a/b/a_fold"/>
</dbReference>
<sequence>RKYPIEPVNAHDNSGVLLNSGEFTGRSIDEKLIEDMKNWIVTKGIGRKETTYHLRDWIFSRQRYWGEPIPMVNCTKCGWQP</sequence>
<evidence type="ECO:0000256" key="6">
    <source>
        <dbReference type="ARBA" id="ARBA00022917"/>
    </source>
</evidence>